<gene>
    <name evidence="2" type="ORF">MSKU9_3271</name>
</gene>
<keyword evidence="1" id="KW-1133">Transmembrane helix</keyword>
<comment type="caution">
    <text evidence="2">The sequence shown here is derived from an EMBL/GenBank/DDBJ whole genome shotgun (WGS) entry which is preliminary data.</text>
</comment>
<feature type="transmembrane region" description="Helical" evidence="1">
    <location>
        <begin position="121"/>
        <end position="139"/>
    </location>
</feature>
<evidence type="ECO:0000313" key="2">
    <source>
        <dbReference type="EMBL" id="GCE85130.1"/>
    </source>
</evidence>
<dbReference type="RefSeq" id="WP_141262472.1">
    <property type="nucleotide sequence ID" value="NZ_BDLU01000070.1"/>
</dbReference>
<dbReference type="Proteomes" id="UP000315095">
    <property type="component" value="Unassembled WGS sequence"/>
</dbReference>
<evidence type="ECO:0000256" key="1">
    <source>
        <dbReference type="SAM" id="Phobius"/>
    </source>
</evidence>
<keyword evidence="3" id="KW-1185">Reference proteome</keyword>
<proteinExistence type="predicted"/>
<evidence type="ECO:0000313" key="3">
    <source>
        <dbReference type="Proteomes" id="UP000315095"/>
    </source>
</evidence>
<protein>
    <submittedName>
        <fullName evidence="2">Uncharacterized protein</fullName>
    </submittedName>
</protein>
<reference evidence="3" key="1">
    <citation type="submission" date="2017-01" db="EMBL/GenBank/DDBJ databases">
        <title>Komagataeibacter sp. MSKU9 whole genome sequencing project.</title>
        <authorList>
            <person name="Matsutani M."/>
            <person name="Naloka K."/>
            <person name="Theeragool G."/>
            <person name="Yakushi T."/>
            <person name="Matsushita K."/>
        </authorList>
    </citation>
    <scope>NUCLEOTIDE SEQUENCE [LARGE SCALE GENOMIC DNA]</scope>
    <source>
        <strain evidence="3">MSKU9</strain>
    </source>
</reference>
<dbReference type="EMBL" id="BDLU01000070">
    <property type="protein sequence ID" value="GCE85130.1"/>
    <property type="molecule type" value="Genomic_DNA"/>
</dbReference>
<keyword evidence="1" id="KW-0472">Membrane</keyword>
<accession>A0A4P5NTM9</accession>
<keyword evidence="1" id="KW-0812">Transmembrane</keyword>
<name>A0A4P5NTM9_9PROT</name>
<dbReference type="AlphaFoldDB" id="A0A4P5NTM9"/>
<organism evidence="2 3">
    <name type="scientific">Komagataeibacter diospyri</name>
    <dbReference type="NCBI Taxonomy" id="1932662"/>
    <lineage>
        <taxon>Bacteria</taxon>
        <taxon>Pseudomonadati</taxon>
        <taxon>Pseudomonadota</taxon>
        <taxon>Alphaproteobacteria</taxon>
        <taxon>Acetobacterales</taxon>
        <taxon>Acetobacteraceae</taxon>
        <taxon>Komagataeibacter</taxon>
    </lineage>
</organism>
<sequence length="147" mass="16202">MSTEEALREQFRSFSAKLDAEKQEIRHLENGSGGNDNGGMDRRITNLESDMKAVKETLTGIQVTLAEIKASIATKDDISKLDIRLNTIEHTMATSESLAASNTRLAVLDERTTKLLTTRSAGVMMALAIGAITLVTRWHDILSSFHR</sequence>